<evidence type="ECO:0000259" key="1">
    <source>
        <dbReference type="PROSITE" id="PS50181"/>
    </source>
</evidence>
<dbReference type="InterPro" id="IPR057136">
    <property type="entry name" value="At2g35280_TPR_dom"/>
</dbReference>
<dbReference type="InterPro" id="IPR036047">
    <property type="entry name" value="F-box-like_dom_sf"/>
</dbReference>
<dbReference type="PANTHER" id="PTHR33784">
    <property type="entry name" value="OS05G0482100 PROTEIN"/>
    <property type="match status" value="1"/>
</dbReference>
<name>A0A443N6I2_9MAGN</name>
<sequence length="188" mass="21742">MGGLRKLMKRRKETTVTSNILSLPRDMLASILASVASSSVIDLVEAKRTCQGFYEAASDYLVFRRVTLESVYGTSWTANSPEKSSFLKQCEEMGNPDALCNLGMYHFFSYREYELGLNLLKKCVDSGHLYSSYALGMILLSNRGSHLEAIEVLNKIENLETDKCRRRFRKILNRMWIHYSFHQRRIYM</sequence>
<reference evidence="2 3" key="1">
    <citation type="journal article" date="2019" name="Nat. Plants">
        <title>Stout camphor tree genome fills gaps in understanding of flowering plant genome evolution.</title>
        <authorList>
            <person name="Chaw S.M."/>
            <person name="Liu Y.C."/>
            <person name="Wu Y.W."/>
            <person name="Wang H.Y."/>
            <person name="Lin C.I."/>
            <person name="Wu C.S."/>
            <person name="Ke H.M."/>
            <person name="Chang L.Y."/>
            <person name="Hsu C.Y."/>
            <person name="Yang H.T."/>
            <person name="Sudianto E."/>
            <person name="Hsu M.H."/>
            <person name="Wu K.P."/>
            <person name="Wang L.N."/>
            <person name="Leebens-Mack J.H."/>
            <person name="Tsai I.J."/>
        </authorList>
    </citation>
    <scope>NUCLEOTIDE SEQUENCE [LARGE SCALE GENOMIC DNA]</scope>
    <source>
        <strain evidence="3">cv. Chaw 1501</strain>
        <tissue evidence="2">Young leaves</tissue>
    </source>
</reference>
<dbReference type="SUPFAM" id="SSF81383">
    <property type="entry name" value="F-box domain"/>
    <property type="match status" value="1"/>
</dbReference>
<dbReference type="PANTHER" id="PTHR33784:SF10">
    <property type="entry name" value="F-BOX PROTEIN"/>
    <property type="match status" value="1"/>
</dbReference>
<protein>
    <submittedName>
        <fullName evidence="2">F-box family protein</fullName>
    </submittedName>
</protein>
<dbReference type="PROSITE" id="PS50181">
    <property type="entry name" value="FBOX"/>
    <property type="match status" value="1"/>
</dbReference>
<dbReference type="STRING" id="337451.A0A443N6I2"/>
<dbReference type="InterPro" id="IPR011990">
    <property type="entry name" value="TPR-like_helical_dom_sf"/>
</dbReference>
<keyword evidence="3" id="KW-1185">Reference proteome</keyword>
<dbReference type="OrthoDB" id="1865546at2759"/>
<dbReference type="EMBL" id="QPKB01000001">
    <property type="protein sequence ID" value="RWR74108.1"/>
    <property type="molecule type" value="Genomic_DNA"/>
</dbReference>
<comment type="caution">
    <text evidence="2">The sequence shown here is derived from an EMBL/GenBank/DDBJ whole genome shotgun (WGS) entry which is preliminary data.</text>
</comment>
<dbReference type="Proteomes" id="UP000283530">
    <property type="component" value="Unassembled WGS sequence"/>
</dbReference>
<dbReference type="InterPro" id="IPR040338">
    <property type="entry name" value="At1g67623-like"/>
</dbReference>
<organism evidence="2 3">
    <name type="scientific">Cinnamomum micranthum f. kanehirae</name>
    <dbReference type="NCBI Taxonomy" id="337451"/>
    <lineage>
        <taxon>Eukaryota</taxon>
        <taxon>Viridiplantae</taxon>
        <taxon>Streptophyta</taxon>
        <taxon>Embryophyta</taxon>
        <taxon>Tracheophyta</taxon>
        <taxon>Spermatophyta</taxon>
        <taxon>Magnoliopsida</taxon>
        <taxon>Magnoliidae</taxon>
        <taxon>Laurales</taxon>
        <taxon>Lauraceae</taxon>
        <taxon>Cinnamomum</taxon>
    </lineage>
</organism>
<feature type="domain" description="F-box" evidence="1">
    <location>
        <begin position="17"/>
        <end position="66"/>
    </location>
</feature>
<evidence type="ECO:0000313" key="3">
    <source>
        <dbReference type="Proteomes" id="UP000283530"/>
    </source>
</evidence>
<accession>A0A443N6I2</accession>
<dbReference type="InterPro" id="IPR001810">
    <property type="entry name" value="F-box_dom"/>
</dbReference>
<dbReference type="Gene3D" id="1.25.40.10">
    <property type="entry name" value="Tetratricopeptide repeat domain"/>
    <property type="match status" value="1"/>
</dbReference>
<dbReference type="AlphaFoldDB" id="A0A443N6I2"/>
<gene>
    <name evidence="2" type="ORF">CKAN_00242200</name>
</gene>
<evidence type="ECO:0000313" key="2">
    <source>
        <dbReference type="EMBL" id="RWR74108.1"/>
    </source>
</evidence>
<dbReference type="Pfam" id="PF23310">
    <property type="entry name" value="TPR_27"/>
    <property type="match status" value="1"/>
</dbReference>
<dbReference type="SUPFAM" id="SSF81901">
    <property type="entry name" value="HCP-like"/>
    <property type="match status" value="1"/>
</dbReference>
<proteinExistence type="predicted"/>